<feature type="domain" description="PAC" evidence="6">
    <location>
        <begin position="373"/>
        <end position="427"/>
    </location>
</feature>
<evidence type="ECO:0000259" key="5">
    <source>
        <dbReference type="PROSITE" id="PS50112"/>
    </source>
</evidence>
<dbReference type="NCBIfam" id="TIGR00229">
    <property type="entry name" value="sensory_box"/>
    <property type="match status" value="1"/>
</dbReference>
<dbReference type="EMBL" id="JAPDRK010000008">
    <property type="protein sequence ID" value="KAJ9609435.1"/>
    <property type="molecule type" value="Genomic_DNA"/>
</dbReference>
<dbReference type="PROSITE" id="PS50112">
    <property type="entry name" value="PAS"/>
    <property type="match status" value="1"/>
</dbReference>
<feature type="region of interest" description="Disordered" evidence="4">
    <location>
        <begin position="439"/>
        <end position="459"/>
    </location>
</feature>
<dbReference type="InterPro" id="IPR035965">
    <property type="entry name" value="PAS-like_dom_sf"/>
</dbReference>
<feature type="compositionally biased region" description="Acidic residues" evidence="4">
    <location>
        <begin position="513"/>
        <end position="526"/>
    </location>
</feature>
<feature type="compositionally biased region" description="Acidic residues" evidence="4">
    <location>
        <begin position="1007"/>
        <end position="1018"/>
    </location>
</feature>
<evidence type="ECO:0000313" key="8">
    <source>
        <dbReference type="Proteomes" id="UP001172673"/>
    </source>
</evidence>
<dbReference type="PANTHER" id="PTHR47429:SF9">
    <property type="entry name" value="PAS DOMAIN-CONTAINING PROTEIN"/>
    <property type="match status" value="1"/>
</dbReference>
<dbReference type="PANTHER" id="PTHR47429">
    <property type="entry name" value="PROTEIN TWIN LOV 1"/>
    <property type="match status" value="1"/>
</dbReference>
<feature type="domain" description="PAS" evidence="5">
    <location>
        <begin position="321"/>
        <end position="372"/>
    </location>
</feature>
<feature type="compositionally biased region" description="Polar residues" evidence="4">
    <location>
        <begin position="676"/>
        <end position="695"/>
    </location>
</feature>
<feature type="compositionally biased region" description="Acidic residues" evidence="4">
    <location>
        <begin position="852"/>
        <end position="865"/>
    </location>
</feature>
<comment type="caution">
    <text evidence="7">The sequence shown here is derived from an EMBL/GenBank/DDBJ whole genome shotgun (WGS) entry which is preliminary data.</text>
</comment>
<gene>
    <name evidence="7" type="ORF">H2200_005762</name>
</gene>
<proteinExistence type="predicted"/>
<organism evidence="7 8">
    <name type="scientific">Cladophialophora chaetospira</name>
    <dbReference type="NCBI Taxonomy" id="386627"/>
    <lineage>
        <taxon>Eukaryota</taxon>
        <taxon>Fungi</taxon>
        <taxon>Dikarya</taxon>
        <taxon>Ascomycota</taxon>
        <taxon>Pezizomycotina</taxon>
        <taxon>Eurotiomycetes</taxon>
        <taxon>Chaetothyriomycetidae</taxon>
        <taxon>Chaetothyriales</taxon>
        <taxon>Herpotrichiellaceae</taxon>
        <taxon>Cladophialophora</taxon>
    </lineage>
</organism>
<sequence>MDLERIKQNLRLRSGRSEKPRKQTNARSKVDSNTGSTDQKNIPNGDVQEPEAPAKQSTSSEQPPSVAQTDQKAEEHEPEADTSVSAAEYQPELSHASTGLEPKAGPKAHPTRYGMSGIERPKKDPAPEPDLLHIMSENDTGSSAPKDSDSSAEDFDLRPPPPKPKPMTIESLSESLFSSGHLNLLLRDVQYLARFTSFLTKYRPQYHPVLLRYLETQKAIKAIEYANAVAEGVPSSPDDESDDASIPRASVAATLDKDFEESSKAAFRLMVDSALPMYITYNLVKTVTECLINELTGRQTPLMRGLVGGLSEVFCLSDPKQEDNPIIYASEEFYRYTGYGSDDVIGQNCRFLQGPKTKRESVVRLSQAIGKGETICEALLNYRRDGRPFINLLLIAPLHDDKGNVKYFIGAQVDVTGLVARGKGLDGFEQYVLSGEAKQRQEAARSRQTEPDKDFRKPRALEKLRELSEMFDLEESAIVRSHSRPASASGDEDQRSIGSSRKSGRRVLKESDSSDNDDDESADDEDQTWKLAQSGRSGLSGKLPGVYESYLLVRPAPSLRTVFVSPKLRQRLGNVSQHPFLSHLAASKNTLSGLKESFDAGVPVSAKVNFLLEAGKQRDGTTTSPGSKLEDAGHGRVCWISATPLVGGDDKVGVWMIVVVEKNKVPGNSKRETLVRSEQNQVPQETKAGQTSPNQKSKRASSQQQVQSPNPPKQNQDPDDNPIKPKRLEDGAEPSHDPPSQSTPPEATLVEHSERQGHHKQPTEHEKPTRWDGEEVGLSKHQDHHEHYPEQEKLVETEGEKEVEDSENHNYHEQTPEHEKPIEKHGEEEVEGPEDEDQEDQSPEHEKPNEKTDEEGTEGSEDQEQEGQPPQHENPTEKDGEEQVGPIENHNHHNHSPGHEKLFGQEGEGEAESSSNSSAGSSREIFSDTEESFVKLEKKVPAAEQANESDVEDASDEDPGDNAEGSPGTADVENSKAPEGDHDQATTREDLGLELESLKTKAVDINEMSEDLEEEVDPQNDLTDDHSPQGHEDTVVHHQVEDSSDDDDDTPSPTPPETIGKENVSGKNAHYMDYLRHPGSLPSGEYNRVVSGSFLPARYDSRDEVPDEDIDCGRSPYSVD</sequence>
<feature type="compositionally biased region" description="Polar residues" evidence="4">
    <location>
        <begin position="23"/>
        <end position="42"/>
    </location>
</feature>
<feature type="compositionally biased region" description="Low complexity" evidence="4">
    <location>
        <begin position="912"/>
        <end position="922"/>
    </location>
</feature>
<evidence type="ECO:0000313" key="7">
    <source>
        <dbReference type="EMBL" id="KAJ9609435.1"/>
    </source>
</evidence>
<keyword evidence="1" id="KW-0285">Flavoprotein</keyword>
<protein>
    <recommendedName>
        <fullName evidence="9">LOV domain-containing protein</fullName>
    </recommendedName>
</protein>
<evidence type="ECO:0000256" key="1">
    <source>
        <dbReference type="ARBA" id="ARBA00022630"/>
    </source>
</evidence>
<evidence type="ECO:0000256" key="3">
    <source>
        <dbReference type="ARBA" id="ARBA00022991"/>
    </source>
</evidence>
<keyword evidence="8" id="KW-1185">Reference proteome</keyword>
<feature type="region of interest" description="Disordered" evidence="4">
    <location>
        <begin position="478"/>
        <end position="535"/>
    </location>
</feature>
<dbReference type="Gene3D" id="3.30.450.20">
    <property type="entry name" value="PAS domain"/>
    <property type="match status" value="1"/>
</dbReference>
<feature type="compositionally biased region" description="Basic and acidic residues" evidence="4">
    <location>
        <begin position="932"/>
        <end position="941"/>
    </location>
</feature>
<dbReference type="AlphaFoldDB" id="A0AA39CIL9"/>
<dbReference type="CDD" id="cd00130">
    <property type="entry name" value="PAS"/>
    <property type="match status" value="1"/>
</dbReference>
<dbReference type="InterPro" id="IPR000700">
    <property type="entry name" value="PAS-assoc_C"/>
</dbReference>
<feature type="compositionally biased region" description="Basic and acidic residues" evidence="4">
    <location>
        <begin position="842"/>
        <end position="851"/>
    </location>
</feature>
<dbReference type="InterPro" id="IPR000014">
    <property type="entry name" value="PAS"/>
</dbReference>
<feature type="region of interest" description="Disordered" evidence="4">
    <location>
        <begin position="669"/>
        <end position="1069"/>
    </location>
</feature>
<evidence type="ECO:0008006" key="9">
    <source>
        <dbReference type="Google" id="ProtNLM"/>
    </source>
</evidence>
<dbReference type="SUPFAM" id="SSF55785">
    <property type="entry name" value="PYP-like sensor domain (PAS domain)"/>
    <property type="match status" value="1"/>
</dbReference>
<evidence type="ECO:0000259" key="6">
    <source>
        <dbReference type="PROSITE" id="PS50113"/>
    </source>
</evidence>
<feature type="compositionally biased region" description="Acidic residues" evidence="4">
    <location>
        <begin position="947"/>
        <end position="961"/>
    </location>
</feature>
<feature type="compositionally biased region" description="Basic and acidic residues" evidence="4">
    <location>
        <begin position="973"/>
        <end position="1004"/>
    </location>
</feature>
<evidence type="ECO:0000256" key="2">
    <source>
        <dbReference type="ARBA" id="ARBA00022643"/>
    </source>
</evidence>
<evidence type="ECO:0000256" key="4">
    <source>
        <dbReference type="SAM" id="MobiDB-lite"/>
    </source>
</evidence>
<feature type="compositionally biased region" description="Acidic residues" evidence="4">
    <location>
        <begin position="828"/>
        <end position="841"/>
    </location>
</feature>
<keyword evidence="2" id="KW-0288">FMN</keyword>
<dbReference type="Proteomes" id="UP001172673">
    <property type="component" value="Unassembled WGS sequence"/>
</dbReference>
<reference evidence="7" key="1">
    <citation type="submission" date="2022-10" db="EMBL/GenBank/DDBJ databases">
        <title>Culturing micro-colonial fungi from biological soil crusts in the Mojave desert and describing Neophaeococcomyces mojavensis, and introducing the new genera and species Taxawa tesnikishii.</title>
        <authorList>
            <person name="Kurbessoian T."/>
            <person name="Stajich J.E."/>
        </authorList>
    </citation>
    <scope>NUCLEOTIDE SEQUENCE</scope>
    <source>
        <strain evidence="7">TK_41</strain>
    </source>
</reference>
<feature type="compositionally biased region" description="Basic and acidic residues" evidence="4">
    <location>
        <begin position="749"/>
        <end position="827"/>
    </location>
</feature>
<feature type="region of interest" description="Disordered" evidence="4">
    <location>
        <begin position="1097"/>
        <end position="1120"/>
    </location>
</feature>
<feature type="compositionally biased region" description="Basic and acidic residues" evidence="4">
    <location>
        <begin position="721"/>
        <end position="736"/>
    </location>
</feature>
<feature type="compositionally biased region" description="Basic and acidic residues" evidence="4">
    <location>
        <begin position="1023"/>
        <end position="1041"/>
    </location>
</feature>
<dbReference type="PROSITE" id="PS50113">
    <property type="entry name" value="PAC"/>
    <property type="match status" value="1"/>
</dbReference>
<dbReference type="GO" id="GO:0005634">
    <property type="term" value="C:nucleus"/>
    <property type="evidence" value="ECO:0007669"/>
    <property type="project" value="TreeGrafter"/>
</dbReference>
<accession>A0AA39CIL9</accession>
<dbReference type="Pfam" id="PF13426">
    <property type="entry name" value="PAS_9"/>
    <property type="match status" value="1"/>
</dbReference>
<feature type="region of interest" description="Disordered" evidence="4">
    <location>
        <begin position="1"/>
        <end position="169"/>
    </location>
</feature>
<name>A0AA39CIL9_9EURO</name>
<feature type="compositionally biased region" description="Polar residues" evidence="4">
    <location>
        <begin position="55"/>
        <end position="70"/>
    </location>
</feature>
<keyword evidence="3" id="KW-0157">Chromophore</keyword>